<dbReference type="InterPro" id="IPR003856">
    <property type="entry name" value="LPS_length_determ_N"/>
</dbReference>
<feature type="domain" description="Polysaccharide chain length determinant N-terminal" evidence="9">
    <location>
        <begin position="67"/>
        <end position="136"/>
    </location>
</feature>
<evidence type="ECO:0000256" key="4">
    <source>
        <dbReference type="ARBA" id="ARBA00022692"/>
    </source>
</evidence>
<accession>A0ABT5SVF4</accession>
<dbReference type="InterPro" id="IPR027417">
    <property type="entry name" value="P-loop_NTPase"/>
</dbReference>
<feature type="transmembrane region" description="Helical" evidence="8">
    <location>
        <begin position="269"/>
        <end position="294"/>
    </location>
</feature>
<evidence type="ECO:0000256" key="2">
    <source>
        <dbReference type="ARBA" id="ARBA00006683"/>
    </source>
</evidence>
<feature type="region of interest" description="Disordered" evidence="7">
    <location>
        <begin position="1"/>
        <end position="40"/>
    </location>
</feature>
<keyword evidence="5 8" id="KW-1133">Transmembrane helix</keyword>
<comment type="caution">
    <text evidence="10">The sequence shown here is derived from an EMBL/GenBank/DDBJ whole genome shotgun (WGS) entry which is preliminary data.</text>
</comment>
<proteinExistence type="inferred from homology"/>
<keyword evidence="6 8" id="KW-0472">Membrane</keyword>
<evidence type="ECO:0000256" key="7">
    <source>
        <dbReference type="SAM" id="MobiDB-lite"/>
    </source>
</evidence>
<keyword evidence="11" id="KW-1185">Reference proteome</keyword>
<gene>
    <name evidence="10" type="ORF">PGB27_15835</name>
</gene>
<name>A0ABT5SVF4_9PSEU</name>
<evidence type="ECO:0000256" key="3">
    <source>
        <dbReference type="ARBA" id="ARBA00022475"/>
    </source>
</evidence>
<evidence type="ECO:0000313" key="10">
    <source>
        <dbReference type="EMBL" id="MDD7966806.1"/>
    </source>
</evidence>
<organism evidence="10 11">
    <name type="scientific">Actinomycetospora lemnae</name>
    <dbReference type="NCBI Taxonomy" id="3019891"/>
    <lineage>
        <taxon>Bacteria</taxon>
        <taxon>Bacillati</taxon>
        <taxon>Actinomycetota</taxon>
        <taxon>Actinomycetes</taxon>
        <taxon>Pseudonocardiales</taxon>
        <taxon>Pseudonocardiaceae</taxon>
        <taxon>Actinomycetospora</taxon>
    </lineage>
</organism>
<keyword evidence="3" id="KW-1003">Cell membrane</keyword>
<keyword evidence="4 8" id="KW-0812">Transmembrane</keyword>
<dbReference type="PANTHER" id="PTHR32309">
    <property type="entry name" value="TYROSINE-PROTEIN KINASE"/>
    <property type="match status" value="1"/>
</dbReference>
<sequence>MPDNGPSRVAPPTADGTGRRSPRHGATDSPTQQLGPIDGTARAPGFLAERYIPDSTDRRFKPVTVSDVARRWRTVLACALVALLAGTAYLVLAGPGYTSRASLLLASTNPSESSGQETRADLETESRVVVSEPILAAAGRGVGADFRELADSVEATPITNTRILQLTVRGPTPEEAMLRTEAILNIYRSERVKAQQTEIDQYREYVAQELARNQQARDNARVNAGTQSTLDAQRSQLLTDLSIVEGAARSRTGGVSVIDPPQAPSSFSFYLLAAIQSMLAAGIGGVIGVAIIVARLSTSMFVETERQLSSVVGLPVLARVDRSELTKKCEDQGEEPSNVLDSKGLDAVRRALTLARSRTHVLCSVGETNVNRLAALNVALGTAARGRSVVLFTTMNFPEADEMLNAENAPAAGLAGLSRGWTSVREIALPPERTSVANLWFVPRNPDDDNVALLAVPEIQQAFLECSRWWGVCYIACVAEDLPLLGDAAKAVVLLVDLGSTDEAALRETVRGHHAAGHELVGFVVAEG</sequence>
<dbReference type="Gene3D" id="3.40.50.300">
    <property type="entry name" value="P-loop containing nucleotide triphosphate hydrolases"/>
    <property type="match status" value="1"/>
</dbReference>
<dbReference type="PANTHER" id="PTHR32309:SF31">
    <property type="entry name" value="CAPSULAR EXOPOLYSACCHARIDE FAMILY"/>
    <property type="match status" value="1"/>
</dbReference>
<evidence type="ECO:0000313" key="11">
    <source>
        <dbReference type="Proteomes" id="UP001300763"/>
    </source>
</evidence>
<dbReference type="Proteomes" id="UP001300763">
    <property type="component" value="Unassembled WGS sequence"/>
</dbReference>
<evidence type="ECO:0000256" key="1">
    <source>
        <dbReference type="ARBA" id="ARBA00004651"/>
    </source>
</evidence>
<dbReference type="RefSeq" id="WP_274201336.1">
    <property type="nucleotide sequence ID" value="NZ_JAQZAO010000006.1"/>
</dbReference>
<protein>
    <submittedName>
        <fullName evidence="10">Wzz/FepE/Etk N-terminal domain-containing protein</fullName>
    </submittedName>
</protein>
<evidence type="ECO:0000256" key="5">
    <source>
        <dbReference type="ARBA" id="ARBA00022989"/>
    </source>
</evidence>
<evidence type="ECO:0000256" key="8">
    <source>
        <dbReference type="SAM" id="Phobius"/>
    </source>
</evidence>
<reference evidence="10 11" key="1">
    <citation type="submission" date="2023-02" db="EMBL/GenBank/DDBJ databases">
        <title>Genome sequencing required for Actinomycetospora new species description.</title>
        <authorList>
            <person name="Saimee Y."/>
            <person name="Duangmal K."/>
        </authorList>
    </citation>
    <scope>NUCLEOTIDE SEQUENCE [LARGE SCALE GENOMIC DNA]</scope>
    <source>
        <strain evidence="10 11">DW7H6</strain>
    </source>
</reference>
<evidence type="ECO:0000259" key="9">
    <source>
        <dbReference type="Pfam" id="PF02706"/>
    </source>
</evidence>
<dbReference type="EMBL" id="JAQZAO010000006">
    <property type="protein sequence ID" value="MDD7966806.1"/>
    <property type="molecule type" value="Genomic_DNA"/>
</dbReference>
<evidence type="ECO:0000256" key="6">
    <source>
        <dbReference type="ARBA" id="ARBA00023136"/>
    </source>
</evidence>
<comment type="subcellular location">
    <subcellularLocation>
        <location evidence="1">Cell membrane</location>
        <topology evidence="1">Multi-pass membrane protein</topology>
    </subcellularLocation>
</comment>
<feature type="transmembrane region" description="Helical" evidence="8">
    <location>
        <begin position="75"/>
        <end position="97"/>
    </location>
</feature>
<dbReference type="Pfam" id="PF02706">
    <property type="entry name" value="Wzz"/>
    <property type="match status" value="1"/>
</dbReference>
<comment type="similarity">
    <text evidence="2">Belongs to the CpsC/CapA family.</text>
</comment>
<dbReference type="InterPro" id="IPR050445">
    <property type="entry name" value="Bact_polysacc_biosynth/exp"/>
</dbReference>